<evidence type="ECO:0000256" key="7">
    <source>
        <dbReference type="ARBA" id="ARBA00023010"/>
    </source>
</evidence>
<comment type="subunit">
    <text evidence="9">Part of the protein translocation apparatus. Forms a complex with SecF.</text>
</comment>
<accession>A0A0P8CAS4</accession>
<dbReference type="Proteomes" id="UP000050360">
    <property type="component" value="Unassembled WGS sequence"/>
</dbReference>
<feature type="transmembrane region" description="Helical" evidence="9">
    <location>
        <begin position="515"/>
        <end position="534"/>
    </location>
</feature>
<dbReference type="GO" id="GO:0005886">
    <property type="term" value="C:plasma membrane"/>
    <property type="evidence" value="ECO:0007669"/>
    <property type="project" value="UniProtKB-SubCell"/>
</dbReference>
<comment type="function">
    <text evidence="9">Involved in protein export.</text>
</comment>
<feature type="transmembrane region" description="Helical" evidence="9">
    <location>
        <begin position="391"/>
        <end position="408"/>
    </location>
</feature>
<dbReference type="SUPFAM" id="SSF82866">
    <property type="entry name" value="Multidrug efflux transporter AcrB transmembrane domain"/>
    <property type="match status" value="1"/>
</dbReference>
<dbReference type="InterPro" id="IPR022813">
    <property type="entry name" value="SecD/SecF_arch_bac"/>
</dbReference>
<dbReference type="GO" id="GO:0065002">
    <property type="term" value="P:intracellular protein transmembrane transport"/>
    <property type="evidence" value="ECO:0007669"/>
    <property type="project" value="UniProtKB-UniRule"/>
</dbReference>
<evidence type="ECO:0000256" key="3">
    <source>
        <dbReference type="ARBA" id="ARBA00022475"/>
    </source>
</evidence>
<dbReference type="PANTHER" id="PTHR30081:SF1">
    <property type="entry name" value="PROTEIN TRANSLOCASE SUBUNIT SECD"/>
    <property type="match status" value="1"/>
</dbReference>
<dbReference type="Gene3D" id="1.20.1640.10">
    <property type="entry name" value="Multidrug efflux transporter AcrB transmembrane domain"/>
    <property type="match status" value="1"/>
</dbReference>
<evidence type="ECO:0000256" key="2">
    <source>
        <dbReference type="ARBA" id="ARBA00022448"/>
    </source>
</evidence>
<keyword evidence="5 9" id="KW-0653">Protein transport</keyword>
<evidence type="ECO:0000313" key="11">
    <source>
        <dbReference type="EMBL" id="KPQ43889.1"/>
    </source>
</evidence>
<sequence length="553" mass="59575">MNGEEPFYKKPRVLLLLIVILASIAAMTVSYENGEVKVGSNLNYGLDLQGGSWLQLQLQGAIVQVSADESKIIQSEFQRLLNDPSIKVEETTLNSVTFTTTKQTTQKIIDSFGFGKSTITQAPDGGTRVSLQISREYSIQKYLENNLDAEIRMIPGNILTFEIRKAVTEDELNALLKPVDGKVNSFKAGVSSDTREETKKILESKLNNLGMKEIPIRTVGDDYILIDLAGVDITTAKDIAAKPGKFEIRIQVNGNVTEHVLYGTEITPGLPEKQTGDQWAVTFTLSDAGAAVLRDAAIQYGAVTNPEAHELIMLLDEKEVYSAPLSPELARNIQSVPVKSLSATTGVGDEGQRRANELQIHLRAGALPVEVDVIGAGEVSAELGSRFKSQVLIAGLIALILVAIVVSLRYKQPNIVIPMLSTSFSEVIIILGFTVLVGFQLDLPTIAGIIAVIGTGIDHLIIITDEVLAGGAMPPDKVYRSRLTKAFAIIFSAAATVLVAMSPLLIMGFGALRGFAVITIVGVLIGVFIARPAYAEVIQGMLVEDTGKKFVDE</sequence>
<evidence type="ECO:0000256" key="4">
    <source>
        <dbReference type="ARBA" id="ARBA00022692"/>
    </source>
</evidence>
<keyword evidence="6 9" id="KW-1133">Transmembrane helix</keyword>
<comment type="similarity">
    <text evidence="9">Belongs to the SecD/SecF family. SecD subfamily.</text>
</comment>
<protein>
    <recommendedName>
        <fullName evidence="9">Protein-export membrane protein SecD</fullName>
    </recommendedName>
</protein>
<evidence type="ECO:0000259" key="10">
    <source>
        <dbReference type="Pfam" id="PF02355"/>
    </source>
</evidence>
<dbReference type="AlphaFoldDB" id="A0A0P8CAS4"/>
<keyword evidence="3 9" id="KW-1003">Cell membrane</keyword>
<evidence type="ECO:0000256" key="6">
    <source>
        <dbReference type="ARBA" id="ARBA00022989"/>
    </source>
</evidence>
<dbReference type="HAMAP" id="MF_01463_A">
    <property type="entry name" value="SecD_A"/>
    <property type="match status" value="1"/>
</dbReference>
<gene>
    <name evidence="9" type="primary">secD</name>
    <name evidence="11" type="ORF">MPEBLZ_01536</name>
</gene>
<evidence type="ECO:0000256" key="1">
    <source>
        <dbReference type="ARBA" id="ARBA00004651"/>
    </source>
</evidence>
<comment type="caution">
    <text evidence="11">The sequence shown here is derived from an EMBL/GenBank/DDBJ whole genome shotgun (WGS) entry which is preliminary data.</text>
</comment>
<keyword evidence="8 9" id="KW-0472">Membrane</keyword>
<evidence type="ECO:0000313" key="12">
    <source>
        <dbReference type="Proteomes" id="UP000050360"/>
    </source>
</evidence>
<evidence type="ECO:0000256" key="8">
    <source>
        <dbReference type="ARBA" id="ARBA00023136"/>
    </source>
</evidence>
<dbReference type="NCBIfam" id="NF006217">
    <property type="entry name" value="PRK08343.1-3"/>
    <property type="match status" value="1"/>
</dbReference>
<dbReference type="GO" id="GO:0006605">
    <property type="term" value="P:protein targeting"/>
    <property type="evidence" value="ECO:0007669"/>
    <property type="project" value="UniProtKB-UniRule"/>
</dbReference>
<keyword evidence="4 9" id="KW-0812">Transmembrane</keyword>
<proteinExistence type="inferred from homology"/>
<dbReference type="InterPro" id="IPR048634">
    <property type="entry name" value="SecD_SecF_C"/>
</dbReference>
<dbReference type="Pfam" id="PF02355">
    <property type="entry name" value="SecD_SecF_C"/>
    <property type="match status" value="1"/>
</dbReference>
<comment type="caution">
    <text evidence="9">Lacks conserved residue(s) required for the propagation of feature annotation.</text>
</comment>
<name>A0A0P8CAS4_9EURY</name>
<feature type="transmembrane region" description="Helical" evidence="9">
    <location>
        <begin position="415"/>
        <end position="439"/>
    </location>
</feature>
<reference evidence="11 12" key="1">
    <citation type="submission" date="2015-09" db="EMBL/GenBank/DDBJ databases">
        <title>A metagenomics-based metabolic model of nitrate-dependent anaerobic oxidation of methane by Methanoperedens-like archaea.</title>
        <authorList>
            <person name="Arshad A."/>
            <person name="Speth D.R."/>
            <person name="De Graaf R.M."/>
            <person name="Op Den Camp H.J."/>
            <person name="Jetten M.S."/>
            <person name="Welte C.U."/>
        </authorList>
    </citation>
    <scope>NUCLEOTIDE SEQUENCE [LARGE SCALE GENOMIC DNA]</scope>
</reference>
<dbReference type="InterPro" id="IPR024912">
    <property type="entry name" value="SecD_arc"/>
</dbReference>
<dbReference type="EMBL" id="LKCM01000121">
    <property type="protein sequence ID" value="KPQ43889.1"/>
    <property type="molecule type" value="Genomic_DNA"/>
</dbReference>
<dbReference type="PANTHER" id="PTHR30081">
    <property type="entry name" value="PROTEIN-EXPORT MEMBRANE PROTEIN SEC"/>
    <property type="match status" value="1"/>
</dbReference>
<keyword evidence="7 9" id="KW-0811">Translocation</keyword>
<keyword evidence="2 9" id="KW-0813">Transport</keyword>
<comment type="subcellular location">
    <subcellularLocation>
        <location evidence="1 9">Cell membrane</location>
        <topology evidence="1 9">Multi-pass membrane protein</topology>
    </subcellularLocation>
</comment>
<feature type="transmembrane region" description="Helical" evidence="9">
    <location>
        <begin position="445"/>
        <end position="465"/>
    </location>
</feature>
<dbReference type="PATRIC" id="fig|1719120.3.peg.1669"/>
<feature type="domain" description="Protein export membrane protein SecD/SecF C-terminal" evidence="10">
    <location>
        <begin position="375"/>
        <end position="528"/>
    </location>
</feature>
<evidence type="ECO:0000256" key="5">
    <source>
        <dbReference type="ARBA" id="ARBA00022927"/>
    </source>
</evidence>
<evidence type="ECO:0000256" key="9">
    <source>
        <dbReference type="HAMAP-Rule" id="MF_01463"/>
    </source>
</evidence>
<organism evidence="11 12">
    <name type="scientific">Candidatus Methanoperedens nitratireducens</name>
    <dbReference type="NCBI Taxonomy" id="1392998"/>
    <lineage>
        <taxon>Archaea</taxon>
        <taxon>Methanobacteriati</taxon>
        <taxon>Methanobacteriota</taxon>
        <taxon>Stenosarchaea group</taxon>
        <taxon>Methanomicrobia</taxon>
        <taxon>Methanosarcinales</taxon>
        <taxon>ANME-2 cluster</taxon>
        <taxon>Candidatus Methanoperedentaceae</taxon>
        <taxon>Candidatus Methanoperedens</taxon>
    </lineage>
</organism>
<dbReference type="Gene3D" id="3.30.70.3220">
    <property type="match status" value="1"/>
</dbReference>
<feature type="transmembrane region" description="Helical" evidence="9">
    <location>
        <begin position="486"/>
        <end position="509"/>
    </location>
</feature>